<feature type="compositionally biased region" description="Low complexity" evidence="8">
    <location>
        <begin position="113"/>
        <end position="130"/>
    </location>
</feature>
<dbReference type="InterPro" id="IPR040359">
    <property type="entry name" value="GDU"/>
</dbReference>
<sequence>MTPHTPSSMAPSSPVVVQRSPWHSPVPYLFGGLAALMGLIAFALLILACSYSNHSDDVENDAEGNRDLEAGDSKPENHKETHVLEEKYLVIMAGQARPTFVATPISSRASSFGSCSSGSNWSEKSSTSEMEMIEENEKEKQGSSDHIQKPGDILMTVQATSSMAPTSPVTNQSSPWHSPVPYLVAMLGLIAFALLFLACFCWKLADGEISDLEAGDSKLDDHKESTVFEEKYLVIMAGEAKPTFLATPISSRTSSFGSCSCRSSPREKLSTSEVEMMEEKAKQGSNATSSMAPSSPVAIQRSPWHSPVPYLFGGLAAMLALIAFALLILACSYWKLTAQERRDLEAGNGDGEAGEGDSKPDNQKEPPVFEEKYLVIMAGQAKPTFLATPISSRASSFGSCSCRSNSTASTETSSMPEEEKQGSFDQFRHQTSSLAPSSAVVMSAQRSPWHSPVPYLFGGLAAMLGLIAFALLILACSYWKLSGYLDNRPDADRDLESGDSDIKPDNANEKTPTVLEEKYLVIMAGEAKPTYLATPVSSRASSFGSSGCSSCRSNSTASTVVDIEGSSDELQQVKSLENQDS</sequence>
<feature type="compositionally biased region" description="Basic and acidic residues" evidence="8">
    <location>
        <begin position="63"/>
        <end position="80"/>
    </location>
</feature>
<keyword evidence="6 9" id="KW-1133">Transmembrane helix</keyword>
<evidence type="ECO:0000256" key="3">
    <source>
        <dbReference type="ARBA" id="ARBA00022448"/>
    </source>
</evidence>
<evidence type="ECO:0000256" key="1">
    <source>
        <dbReference type="ARBA" id="ARBA00004167"/>
    </source>
</evidence>
<evidence type="ECO:0000256" key="2">
    <source>
        <dbReference type="ARBA" id="ARBA00009977"/>
    </source>
</evidence>
<dbReference type="PANTHER" id="PTHR33228">
    <property type="entry name" value="PROTEIN GLUTAMINE DUMPER 4-RELATED"/>
    <property type="match status" value="1"/>
</dbReference>
<evidence type="ECO:0000256" key="4">
    <source>
        <dbReference type="ARBA" id="ARBA00022692"/>
    </source>
</evidence>
<dbReference type="GO" id="GO:0016020">
    <property type="term" value="C:membrane"/>
    <property type="evidence" value="ECO:0007669"/>
    <property type="project" value="UniProtKB-SubCell"/>
</dbReference>
<keyword evidence="4 9" id="KW-0812">Transmembrane</keyword>
<feature type="region of interest" description="Disordered" evidence="8">
    <location>
        <begin position="113"/>
        <end position="147"/>
    </location>
</feature>
<dbReference type="PANTHER" id="PTHR33228:SF77">
    <property type="entry name" value="PROTEIN GLUTAMINE DUMPER 2"/>
    <property type="match status" value="1"/>
</dbReference>
<dbReference type="EMBL" id="LEKV01000045">
    <property type="protein sequence ID" value="KVI11760.1"/>
    <property type="molecule type" value="Genomic_DNA"/>
</dbReference>
<keyword evidence="11" id="KW-1185">Reference proteome</keyword>
<evidence type="ECO:0000313" key="10">
    <source>
        <dbReference type="EMBL" id="KVI11760.1"/>
    </source>
</evidence>
<dbReference type="Proteomes" id="UP000243975">
    <property type="component" value="Unassembled WGS sequence"/>
</dbReference>
<dbReference type="GO" id="GO:0080143">
    <property type="term" value="P:regulation of amino acid export"/>
    <property type="evidence" value="ECO:0007669"/>
    <property type="project" value="InterPro"/>
</dbReference>
<feature type="compositionally biased region" description="Low complexity" evidence="8">
    <location>
        <begin position="397"/>
        <end position="406"/>
    </location>
</feature>
<comment type="subcellular location">
    <subcellularLocation>
        <location evidence="1">Membrane</location>
        <topology evidence="1">Single-pass membrane protein</topology>
    </subcellularLocation>
</comment>
<keyword evidence="3" id="KW-0813">Transport</keyword>
<comment type="similarity">
    <text evidence="2">Belongs to the GLUTAMINE DUMPER 1 (TC 9.B.60) family.</text>
</comment>
<feature type="transmembrane region" description="Helical" evidence="9">
    <location>
        <begin position="182"/>
        <end position="205"/>
    </location>
</feature>
<feature type="region of interest" description="Disordered" evidence="8">
    <location>
        <begin position="345"/>
        <end position="365"/>
    </location>
</feature>
<protein>
    <submittedName>
        <fullName evidence="10">Uncharacterized protein</fullName>
    </submittedName>
</protein>
<gene>
    <name evidence="10" type="ORF">Ccrd_009814</name>
</gene>
<comment type="caution">
    <text evidence="10">The sequence shown here is derived from an EMBL/GenBank/DDBJ whole genome shotgun (WGS) entry which is preliminary data.</text>
</comment>
<evidence type="ECO:0000256" key="5">
    <source>
        <dbReference type="ARBA" id="ARBA00022970"/>
    </source>
</evidence>
<dbReference type="Gramene" id="KVI11760">
    <property type="protein sequence ID" value="KVI11760"/>
    <property type="gene ID" value="Ccrd_009814"/>
</dbReference>
<feature type="region of interest" description="Disordered" evidence="8">
    <location>
        <begin position="562"/>
        <end position="581"/>
    </location>
</feature>
<feature type="compositionally biased region" description="Basic and acidic residues" evidence="8">
    <location>
        <begin position="135"/>
        <end position="147"/>
    </location>
</feature>
<keyword evidence="7 9" id="KW-0472">Membrane</keyword>
<dbReference type="STRING" id="59895.A0A118K759"/>
<name>A0A118K759_CYNCS</name>
<evidence type="ECO:0000256" key="6">
    <source>
        <dbReference type="ARBA" id="ARBA00022989"/>
    </source>
</evidence>
<feature type="compositionally biased region" description="Basic and acidic residues" evidence="8">
    <location>
        <begin position="356"/>
        <end position="365"/>
    </location>
</feature>
<reference evidence="10 11" key="1">
    <citation type="journal article" date="2016" name="Sci. Rep.">
        <title>The genome sequence of the outbreeding globe artichoke constructed de novo incorporating a phase-aware low-pass sequencing strategy of F1 progeny.</title>
        <authorList>
            <person name="Scaglione D."/>
            <person name="Reyes-Chin-Wo S."/>
            <person name="Acquadro A."/>
            <person name="Froenicke L."/>
            <person name="Portis E."/>
            <person name="Beitel C."/>
            <person name="Tirone M."/>
            <person name="Mauro R."/>
            <person name="Lo Monaco A."/>
            <person name="Mauromicale G."/>
            <person name="Faccioli P."/>
            <person name="Cattivelli L."/>
            <person name="Rieseberg L."/>
            <person name="Michelmore R."/>
            <person name="Lanteri S."/>
        </authorList>
    </citation>
    <scope>NUCLEOTIDE SEQUENCE [LARGE SCALE GENOMIC DNA]</scope>
    <source>
        <strain evidence="10">2C</strain>
    </source>
</reference>
<feature type="transmembrane region" description="Helical" evidence="9">
    <location>
        <begin position="455"/>
        <end position="481"/>
    </location>
</feature>
<keyword evidence="5" id="KW-0029">Amino-acid transport</keyword>
<dbReference type="AlphaFoldDB" id="A0A118K759"/>
<feature type="transmembrane region" description="Helical" evidence="9">
    <location>
        <begin position="28"/>
        <end position="48"/>
    </location>
</feature>
<feature type="compositionally biased region" description="Basic and acidic residues" evidence="8">
    <location>
        <begin position="417"/>
        <end position="426"/>
    </location>
</feature>
<evidence type="ECO:0000313" key="11">
    <source>
        <dbReference type="Proteomes" id="UP000243975"/>
    </source>
</evidence>
<feature type="region of interest" description="Disordered" evidence="8">
    <location>
        <begin position="397"/>
        <end position="426"/>
    </location>
</feature>
<feature type="compositionally biased region" description="Polar residues" evidence="8">
    <location>
        <begin position="568"/>
        <end position="581"/>
    </location>
</feature>
<feature type="transmembrane region" description="Helical" evidence="9">
    <location>
        <begin position="310"/>
        <end position="334"/>
    </location>
</feature>
<organism evidence="10 11">
    <name type="scientific">Cynara cardunculus var. scolymus</name>
    <name type="common">Globe artichoke</name>
    <name type="synonym">Cynara scolymus</name>
    <dbReference type="NCBI Taxonomy" id="59895"/>
    <lineage>
        <taxon>Eukaryota</taxon>
        <taxon>Viridiplantae</taxon>
        <taxon>Streptophyta</taxon>
        <taxon>Embryophyta</taxon>
        <taxon>Tracheophyta</taxon>
        <taxon>Spermatophyta</taxon>
        <taxon>Magnoliopsida</taxon>
        <taxon>eudicotyledons</taxon>
        <taxon>Gunneridae</taxon>
        <taxon>Pentapetalae</taxon>
        <taxon>asterids</taxon>
        <taxon>campanulids</taxon>
        <taxon>Asterales</taxon>
        <taxon>Asteraceae</taxon>
        <taxon>Carduoideae</taxon>
        <taxon>Cardueae</taxon>
        <taxon>Carduinae</taxon>
        <taxon>Cynara</taxon>
    </lineage>
</organism>
<evidence type="ECO:0000256" key="9">
    <source>
        <dbReference type="SAM" id="Phobius"/>
    </source>
</evidence>
<feature type="non-terminal residue" evidence="10">
    <location>
        <position position="1"/>
    </location>
</feature>
<evidence type="ECO:0000256" key="8">
    <source>
        <dbReference type="SAM" id="MobiDB-lite"/>
    </source>
</evidence>
<dbReference type="GO" id="GO:0006865">
    <property type="term" value="P:amino acid transport"/>
    <property type="evidence" value="ECO:0007669"/>
    <property type="project" value="UniProtKB-KW"/>
</dbReference>
<evidence type="ECO:0000256" key="7">
    <source>
        <dbReference type="ARBA" id="ARBA00023136"/>
    </source>
</evidence>
<feature type="region of interest" description="Disordered" evidence="8">
    <location>
        <begin position="56"/>
        <end position="80"/>
    </location>
</feature>
<proteinExistence type="inferred from homology"/>
<accession>A0A118K759</accession>